<dbReference type="AlphaFoldDB" id="A0A210QDM4"/>
<feature type="compositionally biased region" description="Basic and acidic residues" evidence="1">
    <location>
        <begin position="216"/>
        <end position="226"/>
    </location>
</feature>
<evidence type="ECO:0000313" key="3">
    <source>
        <dbReference type="Proteomes" id="UP000242188"/>
    </source>
</evidence>
<feature type="region of interest" description="Disordered" evidence="1">
    <location>
        <begin position="216"/>
        <end position="244"/>
    </location>
</feature>
<sequence length="350" mass="39464">MVMTTNGARDTAVMKPPPVVQDDVFRLSPVPADGSLYKCPVSTPMYEAKRPLHHVKIPESLKFVSIDCSQIENTPRHTIHRPGTKVSSKFKSPFRHARKKNFDYYYVDKKFQTKLSGFSNTTWLKSLCSQPVDEIFGKYRPNATPSASRQPSEGRVSRNFSTPGEMAIKEAWEVNSLKRIGSATSRASRLSKNSQLTERTASPNLTIISKPYVRPHSDRVDSRVDTIPHPPSLGNTEENSRAPSRGSFYITKDPDDPIDFHPYINSTSYDLLKQKDRKLPDIHKNRRVNGSVPTQRKYLTNTSGYGLARRAAPVMSFSGSVKIFDRIPSPRTDSRNNCTLCALNDTKHKH</sequence>
<accession>A0A210QDM4</accession>
<organism evidence="2 3">
    <name type="scientific">Mizuhopecten yessoensis</name>
    <name type="common">Japanese scallop</name>
    <name type="synonym">Patinopecten yessoensis</name>
    <dbReference type="NCBI Taxonomy" id="6573"/>
    <lineage>
        <taxon>Eukaryota</taxon>
        <taxon>Metazoa</taxon>
        <taxon>Spiralia</taxon>
        <taxon>Lophotrochozoa</taxon>
        <taxon>Mollusca</taxon>
        <taxon>Bivalvia</taxon>
        <taxon>Autobranchia</taxon>
        <taxon>Pteriomorphia</taxon>
        <taxon>Pectinida</taxon>
        <taxon>Pectinoidea</taxon>
        <taxon>Pectinidae</taxon>
        <taxon>Mizuhopecten</taxon>
    </lineage>
</organism>
<dbReference type="EMBL" id="NEDP02004067">
    <property type="protein sequence ID" value="OWF46854.1"/>
    <property type="molecule type" value="Genomic_DNA"/>
</dbReference>
<evidence type="ECO:0000256" key="1">
    <source>
        <dbReference type="SAM" id="MobiDB-lite"/>
    </source>
</evidence>
<name>A0A210QDM4_MIZYE</name>
<comment type="caution">
    <text evidence="2">The sequence shown here is derived from an EMBL/GenBank/DDBJ whole genome shotgun (WGS) entry which is preliminary data.</text>
</comment>
<reference evidence="2 3" key="1">
    <citation type="journal article" date="2017" name="Nat. Ecol. Evol.">
        <title>Scallop genome provides insights into evolution of bilaterian karyotype and development.</title>
        <authorList>
            <person name="Wang S."/>
            <person name="Zhang J."/>
            <person name="Jiao W."/>
            <person name="Li J."/>
            <person name="Xun X."/>
            <person name="Sun Y."/>
            <person name="Guo X."/>
            <person name="Huan P."/>
            <person name="Dong B."/>
            <person name="Zhang L."/>
            <person name="Hu X."/>
            <person name="Sun X."/>
            <person name="Wang J."/>
            <person name="Zhao C."/>
            <person name="Wang Y."/>
            <person name="Wang D."/>
            <person name="Huang X."/>
            <person name="Wang R."/>
            <person name="Lv J."/>
            <person name="Li Y."/>
            <person name="Zhang Z."/>
            <person name="Liu B."/>
            <person name="Lu W."/>
            <person name="Hui Y."/>
            <person name="Liang J."/>
            <person name="Zhou Z."/>
            <person name="Hou R."/>
            <person name="Li X."/>
            <person name="Liu Y."/>
            <person name="Li H."/>
            <person name="Ning X."/>
            <person name="Lin Y."/>
            <person name="Zhao L."/>
            <person name="Xing Q."/>
            <person name="Dou J."/>
            <person name="Li Y."/>
            <person name="Mao J."/>
            <person name="Guo H."/>
            <person name="Dou H."/>
            <person name="Li T."/>
            <person name="Mu C."/>
            <person name="Jiang W."/>
            <person name="Fu Q."/>
            <person name="Fu X."/>
            <person name="Miao Y."/>
            <person name="Liu J."/>
            <person name="Yu Q."/>
            <person name="Li R."/>
            <person name="Liao H."/>
            <person name="Li X."/>
            <person name="Kong Y."/>
            <person name="Jiang Z."/>
            <person name="Chourrout D."/>
            <person name="Li R."/>
            <person name="Bao Z."/>
        </authorList>
    </citation>
    <scope>NUCLEOTIDE SEQUENCE [LARGE SCALE GENOMIC DNA]</scope>
    <source>
        <strain evidence="2 3">PY_sf001</strain>
    </source>
</reference>
<dbReference type="Proteomes" id="UP000242188">
    <property type="component" value="Unassembled WGS sequence"/>
</dbReference>
<evidence type="ECO:0000313" key="2">
    <source>
        <dbReference type="EMBL" id="OWF46854.1"/>
    </source>
</evidence>
<protein>
    <submittedName>
        <fullName evidence="2">Uncharacterized protein</fullName>
    </submittedName>
</protein>
<feature type="region of interest" description="Disordered" evidence="1">
    <location>
        <begin position="139"/>
        <end position="160"/>
    </location>
</feature>
<dbReference type="OrthoDB" id="6157800at2759"/>
<gene>
    <name evidence="2" type="ORF">KP79_PYT07097</name>
</gene>
<proteinExistence type="predicted"/>
<keyword evidence="3" id="KW-1185">Reference proteome</keyword>